<reference evidence="3 4" key="1">
    <citation type="submission" date="2019-03" db="EMBL/GenBank/DDBJ databases">
        <title>Comparative genomic analyses of the sweetpotato soil rot pathogen, Streptomyces ipomoeae.</title>
        <authorList>
            <person name="Ruschel Soares N."/>
            <person name="Badger J.H."/>
            <person name="Huguet-Tapia J.C."/>
            <person name="Clark C.A."/>
            <person name="Pettis G.S."/>
        </authorList>
    </citation>
    <scope>NUCLEOTIDE SEQUENCE [LARGE SCALE GENOMIC DNA]</scope>
    <source>
        <strain evidence="3 4">88-35</strain>
    </source>
</reference>
<organism evidence="3 4">
    <name type="scientific">Streptomyces ipomoeae</name>
    <dbReference type="NCBI Taxonomy" id="103232"/>
    <lineage>
        <taxon>Bacteria</taxon>
        <taxon>Bacillati</taxon>
        <taxon>Actinomycetota</taxon>
        <taxon>Actinomycetes</taxon>
        <taxon>Kitasatosporales</taxon>
        <taxon>Streptomycetaceae</taxon>
        <taxon>Streptomyces</taxon>
    </lineage>
</organism>
<protein>
    <submittedName>
        <fullName evidence="3">Uncharacterized protein</fullName>
    </submittedName>
</protein>
<name>A0AAE8W0M6_9ACTN</name>
<comment type="caution">
    <text evidence="3">The sequence shown here is derived from an EMBL/GenBank/DDBJ whole genome shotgun (WGS) entry which is preliminary data.</text>
</comment>
<sequence length="364" mass="38129">MGIESDQVVYEYLSRVGDLAQQRQLPSAARMRLVSELRNEIDRRRAKAPVDSPAAVRRIIARLGTPDDVVAAAGAPGGAAEAPQAPQTPSSVPVQRATGGGDDDETEGRAGGLAKSIRRVVPRPRPSEPTAAPVADDGAAPPHLAPLHELGDSGVQPDWWRVGGGPGRGPGPDDFGLGDAVPGFVGGVEIPELLKPPPVKEDQAAKADKADRADKDVGVGGDAPVQKGAAPAGDAVEGAPRRRRLPRLRPAGGGWSNPLLLLAAVLLVAGAVIGSLVPLCLGWLIAYLSRRLTPTESKWAVLGVPGVVAGGWIVWLWGRGDGRWGDPIARGHMNDALAESWPWVLRVAAVSSALYLLWRSQRPR</sequence>
<feature type="compositionally biased region" description="Low complexity" evidence="1">
    <location>
        <begin position="129"/>
        <end position="142"/>
    </location>
</feature>
<feature type="transmembrane region" description="Helical" evidence="2">
    <location>
        <begin position="299"/>
        <end position="317"/>
    </location>
</feature>
<keyword evidence="2" id="KW-0812">Transmembrane</keyword>
<feature type="compositionally biased region" description="Basic and acidic residues" evidence="1">
    <location>
        <begin position="198"/>
        <end position="217"/>
    </location>
</feature>
<keyword evidence="2" id="KW-0472">Membrane</keyword>
<evidence type="ECO:0000256" key="2">
    <source>
        <dbReference type="SAM" id="Phobius"/>
    </source>
</evidence>
<dbReference type="AlphaFoldDB" id="A0AAE8W0M6"/>
<proteinExistence type="predicted"/>
<dbReference type="EMBL" id="SPAZ01000237">
    <property type="protein sequence ID" value="TQE26404.1"/>
    <property type="molecule type" value="Genomic_DNA"/>
</dbReference>
<accession>A0AAE8W0M6</accession>
<dbReference type="Proteomes" id="UP000318720">
    <property type="component" value="Unassembled WGS sequence"/>
</dbReference>
<dbReference type="RefSeq" id="WP_141584366.1">
    <property type="nucleotide sequence ID" value="NZ_SPAZ01000237.1"/>
</dbReference>
<evidence type="ECO:0000313" key="3">
    <source>
        <dbReference type="EMBL" id="TQE26404.1"/>
    </source>
</evidence>
<feature type="transmembrane region" description="Helical" evidence="2">
    <location>
        <begin position="259"/>
        <end position="287"/>
    </location>
</feature>
<feature type="region of interest" description="Disordered" evidence="1">
    <location>
        <begin position="72"/>
        <end position="249"/>
    </location>
</feature>
<gene>
    <name evidence="3" type="ORF">Sipo8835_29185</name>
</gene>
<evidence type="ECO:0000313" key="4">
    <source>
        <dbReference type="Proteomes" id="UP000318720"/>
    </source>
</evidence>
<evidence type="ECO:0000256" key="1">
    <source>
        <dbReference type="SAM" id="MobiDB-lite"/>
    </source>
</evidence>
<feature type="transmembrane region" description="Helical" evidence="2">
    <location>
        <begin position="340"/>
        <end position="358"/>
    </location>
</feature>
<feature type="compositionally biased region" description="Low complexity" evidence="1">
    <location>
        <begin position="72"/>
        <end position="89"/>
    </location>
</feature>
<keyword evidence="2" id="KW-1133">Transmembrane helix</keyword>